<dbReference type="Gene3D" id="1.10.1670.10">
    <property type="entry name" value="Helix-hairpin-Helix base-excision DNA repair enzymes (C-terminal)"/>
    <property type="match status" value="1"/>
</dbReference>
<accession>A0A7J3ZKZ8</accession>
<dbReference type="InterPro" id="IPR023170">
    <property type="entry name" value="HhH_base_excis_C"/>
</dbReference>
<dbReference type="GO" id="GO:0003824">
    <property type="term" value="F:catalytic activity"/>
    <property type="evidence" value="ECO:0007669"/>
    <property type="project" value="InterPro"/>
</dbReference>
<dbReference type="SUPFAM" id="SSF48150">
    <property type="entry name" value="DNA-glycosylase"/>
    <property type="match status" value="1"/>
</dbReference>
<reference evidence="1" key="1">
    <citation type="journal article" date="2020" name="mSystems">
        <title>Genome- and Community-Level Interaction Insights into Carbon Utilization and Element Cycling Functions of Hydrothermarchaeota in Hydrothermal Sediment.</title>
        <authorList>
            <person name="Zhou Z."/>
            <person name="Liu Y."/>
            <person name="Xu W."/>
            <person name="Pan J."/>
            <person name="Luo Z.H."/>
            <person name="Li M."/>
        </authorList>
    </citation>
    <scope>NUCLEOTIDE SEQUENCE [LARGE SCALE GENOMIC DNA]</scope>
    <source>
        <strain evidence="1">SpSt-1116</strain>
    </source>
</reference>
<comment type="caution">
    <text evidence="1">The sequence shown here is derived from an EMBL/GenBank/DDBJ whole genome shotgun (WGS) entry which is preliminary data.</text>
</comment>
<protein>
    <recommendedName>
        <fullName evidence="2">Iron-sulfur cluster loop</fullName>
    </recommendedName>
</protein>
<gene>
    <name evidence="1" type="ORF">ENM78_04845</name>
</gene>
<proteinExistence type="predicted"/>
<dbReference type="AlphaFoldDB" id="A0A7J3ZKZ8"/>
<evidence type="ECO:0000313" key="1">
    <source>
        <dbReference type="EMBL" id="HHQ80757.1"/>
    </source>
</evidence>
<dbReference type="InterPro" id="IPR011257">
    <property type="entry name" value="DNA_glycosylase"/>
</dbReference>
<dbReference type="GO" id="GO:0006281">
    <property type="term" value="P:DNA repair"/>
    <property type="evidence" value="ECO:0007669"/>
    <property type="project" value="InterPro"/>
</dbReference>
<dbReference type="EMBL" id="DRZC01000070">
    <property type="protein sequence ID" value="HHQ80757.1"/>
    <property type="molecule type" value="Genomic_DNA"/>
</dbReference>
<evidence type="ECO:0008006" key="2">
    <source>
        <dbReference type="Google" id="ProtNLM"/>
    </source>
</evidence>
<sequence length="324" mass="36955">MRVEVDIERICEISPRVSSVVRGTKIDPFTNPEYYPPENAPTESTVMYFLVMVAMDHRLSRGERAYEANINGRVYHGADLLYRLGMEMFSSKPEFFSASHLASITESEVREWLTVRSGVRVIASPPDVGIRTMLLRDLGEKLIKLYSGSPMKLIKGSRGYLRRGVEGGLIDRLKVFAAYQDPVEKKSFLLAKFLARRGAFAIKDDHNKEVPVDNHLMRIALRLGIVRVDANTLSRIERGEEVSEQEDIILRFTARYAYKMLCRIGGIDPFVFDDFLWNFGRRLCTRTAPACQTEKACFLSDACSAFGGEVPFVPEHNFTNTWWY</sequence>
<organism evidence="1">
    <name type="scientific">Fervidicoccus fontis</name>
    <dbReference type="NCBI Taxonomy" id="683846"/>
    <lineage>
        <taxon>Archaea</taxon>
        <taxon>Thermoproteota</taxon>
        <taxon>Thermoprotei</taxon>
        <taxon>Fervidicoccales</taxon>
        <taxon>Fervidicoccaceae</taxon>
        <taxon>Fervidicoccus</taxon>
    </lineage>
</organism>
<name>A0A7J3ZKZ8_9CREN</name>